<accession>A0AAV0KLD8</accession>
<evidence type="ECO:0000313" key="2">
    <source>
        <dbReference type="Proteomes" id="UP001154282"/>
    </source>
</evidence>
<name>A0AAV0KLD8_9ROSI</name>
<dbReference type="EMBL" id="CAMGYJ010000005">
    <property type="protein sequence ID" value="CAI0422523.1"/>
    <property type="molecule type" value="Genomic_DNA"/>
</dbReference>
<proteinExistence type="predicted"/>
<dbReference type="Proteomes" id="UP001154282">
    <property type="component" value="Unassembled WGS sequence"/>
</dbReference>
<sequence>MKFAVHLSKDIDDHHTKK</sequence>
<comment type="caution">
    <text evidence="1">The sequence shown here is derived from an EMBL/GenBank/DDBJ whole genome shotgun (WGS) entry which is preliminary data.</text>
</comment>
<organism evidence="1 2">
    <name type="scientific">Linum tenue</name>
    <dbReference type="NCBI Taxonomy" id="586396"/>
    <lineage>
        <taxon>Eukaryota</taxon>
        <taxon>Viridiplantae</taxon>
        <taxon>Streptophyta</taxon>
        <taxon>Embryophyta</taxon>
        <taxon>Tracheophyta</taxon>
        <taxon>Spermatophyta</taxon>
        <taxon>Magnoliopsida</taxon>
        <taxon>eudicotyledons</taxon>
        <taxon>Gunneridae</taxon>
        <taxon>Pentapetalae</taxon>
        <taxon>rosids</taxon>
        <taxon>fabids</taxon>
        <taxon>Malpighiales</taxon>
        <taxon>Linaceae</taxon>
        <taxon>Linum</taxon>
    </lineage>
</organism>
<reference evidence="1" key="1">
    <citation type="submission" date="2022-08" db="EMBL/GenBank/DDBJ databases">
        <authorList>
            <person name="Gutierrez-Valencia J."/>
        </authorList>
    </citation>
    <scope>NUCLEOTIDE SEQUENCE</scope>
</reference>
<evidence type="ECO:0000313" key="1">
    <source>
        <dbReference type="EMBL" id="CAI0422523.1"/>
    </source>
</evidence>
<gene>
    <name evidence="1" type="ORF">LITE_LOCUS19168</name>
</gene>
<protein>
    <submittedName>
        <fullName evidence="1">Uncharacterized protein</fullName>
    </submittedName>
</protein>
<dbReference type="AlphaFoldDB" id="A0AAV0KLD8"/>
<keyword evidence="2" id="KW-1185">Reference proteome</keyword>